<evidence type="ECO:0000313" key="4">
    <source>
        <dbReference type="Proteomes" id="UP000293719"/>
    </source>
</evidence>
<dbReference type="GO" id="GO:0031419">
    <property type="term" value="F:cobalamin binding"/>
    <property type="evidence" value="ECO:0007669"/>
    <property type="project" value="InterPro"/>
</dbReference>
<proteinExistence type="predicted"/>
<feature type="region of interest" description="Disordered" evidence="1">
    <location>
        <begin position="40"/>
        <end position="66"/>
    </location>
</feature>
<dbReference type="Gene3D" id="3.40.50.280">
    <property type="entry name" value="Cobalamin-binding domain"/>
    <property type="match status" value="1"/>
</dbReference>
<reference evidence="3 4" key="1">
    <citation type="journal article" date="2017" name="Int. J. Syst. Evol. Microbiol.">
        <title>Roseitalea porphyridii gen. nov., sp. nov., isolated from a red alga, and reclassification of Hoeflea suaedae Chung et al. 2013 as Pseudohoeflea suaedae gen. nov., comb. nov.</title>
        <authorList>
            <person name="Hyeon J.W."/>
            <person name="Jeong S.E."/>
            <person name="Baek K."/>
            <person name="Jeon C.O."/>
        </authorList>
    </citation>
    <scope>NUCLEOTIDE SEQUENCE [LARGE SCALE GENOMIC DNA]</scope>
    <source>
        <strain evidence="3 4">MA7-20</strain>
    </source>
</reference>
<sequence length="347" mass="37347">MGDLQCAIGNAPSASKAMTDDTKAIDGLAATAAEDPVGLEPLHDIEAPPPSDARAPARKPRPAVTDEVAHRPLLHAIIRTRVFWQAKERLGIGGHDEADRALSDARTLDRFKQSLYGGEEKRGPGPRRGSGRRPLTAPARWLVRQRLSMPGKLAFLEAVARSLGDDWSRDSRSFLDVTIAMGRLQLVLRQLVHAQGERGPAPQRGTALVTVPPAEAHHFAQCMIEELFRAEGWSTDLYWPESTGAIIDRIAERGHDIVCLSWSTGALAETARATIKAIESMPYATRPAVIAGGRASSEHQRWLVRLGVDCICESTYGALAAARQLLDTRASAGGHSPPSLSALPAAP</sequence>
<dbReference type="AlphaFoldDB" id="A0A4P6V1K6"/>
<protein>
    <recommendedName>
        <fullName evidence="2">B12-binding domain-containing protein</fullName>
    </recommendedName>
</protein>
<dbReference type="RefSeq" id="WP_131616911.1">
    <property type="nucleotide sequence ID" value="NZ_CP036532.1"/>
</dbReference>
<dbReference type="GeneID" id="90768004"/>
<dbReference type="Proteomes" id="UP000293719">
    <property type="component" value="Chromosome"/>
</dbReference>
<organism evidence="3 4">
    <name type="scientific">Roseitalea porphyridii</name>
    <dbReference type="NCBI Taxonomy" id="1852022"/>
    <lineage>
        <taxon>Bacteria</taxon>
        <taxon>Pseudomonadati</taxon>
        <taxon>Pseudomonadota</taxon>
        <taxon>Alphaproteobacteria</taxon>
        <taxon>Hyphomicrobiales</taxon>
        <taxon>Ahrensiaceae</taxon>
        <taxon>Roseitalea</taxon>
    </lineage>
</organism>
<keyword evidence="4" id="KW-1185">Reference proteome</keyword>
<name>A0A4P6V1K6_9HYPH</name>
<dbReference type="OrthoDB" id="5498228at2"/>
<dbReference type="EMBL" id="CP036532">
    <property type="protein sequence ID" value="QBK31241.1"/>
    <property type="molecule type" value="Genomic_DNA"/>
</dbReference>
<dbReference type="SUPFAM" id="SSF52242">
    <property type="entry name" value="Cobalamin (vitamin B12)-binding domain"/>
    <property type="match status" value="1"/>
</dbReference>
<accession>A0A4P6V1K6</accession>
<dbReference type="PROSITE" id="PS51332">
    <property type="entry name" value="B12_BINDING"/>
    <property type="match status" value="1"/>
</dbReference>
<dbReference type="InterPro" id="IPR006158">
    <property type="entry name" value="Cobalamin-bd"/>
</dbReference>
<feature type="domain" description="B12-binding" evidence="2">
    <location>
        <begin position="204"/>
        <end position="336"/>
    </location>
</feature>
<dbReference type="InterPro" id="IPR036724">
    <property type="entry name" value="Cobalamin-bd_sf"/>
</dbReference>
<evidence type="ECO:0000313" key="3">
    <source>
        <dbReference type="EMBL" id="QBK31241.1"/>
    </source>
</evidence>
<dbReference type="GO" id="GO:0046872">
    <property type="term" value="F:metal ion binding"/>
    <property type="evidence" value="ECO:0007669"/>
    <property type="project" value="InterPro"/>
</dbReference>
<dbReference type="KEGG" id="rpod:E0E05_11910"/>
<gene>
    <name evidence="3" type="ORF">E0E05_11910</name>
</gene>
<feature type="compositionally biased region" description="Basic and acidic residues" evidence="1">
    <location>
        <begin position="113"/>
        <end position="123"/>
    </location>
</feature>
<evidence type="ECO:0000259" key="2">
    <source>
        <dbReference type="PROSITE" id="PS51332"/>
    </source>
</evidence>
<feature type="region of interest" description="Disordered" evidence="1">
    <location>
        <begin position="113"/>
        <end position="135"/>
    </location>
</feature>
<dbReference type="Pfam" id="PF02310">
    <property type="entry name" value="B12-binding"/>
    <property type="match status" value="1"/>
</dbReference>
<evidence type="ECO:0000256" key="1">
    <source>
        <dbReference type="SAM" id="MobiDB-lite"/>
    </source>
</evidence>